<dbReference type="InterPro" id="IPR036515">
    <property type="entry name" value="Transposase_17_sf"/>
</dbReference>
<protein>
    <recommendedName>
        <fullName evidence="1">Transposase IS200-like domain-containing protein</fullName>
    </recommendedName>
</protein>
<proteinExistence type="predicted"/>
<evidence type="ECO:0000313" key="2">
    <source>
        <dbReference type="EMBL" id="TFV92146.1"/>
    </source>
</evidence>
<dbReference type="Pfam" id="PF01797">
    <property type="entry name" value="Y1_Tnp"/>
    <property type="match status" value="1"/>
</dbReference>
<dbReference type="AlphaFoldDB" id="A0A4Y9QMH4"/>
<dbReference type="InterPro" id="IPR002686">
    <property type="entry name" value="Transposase_17"/>
</dbReference>
<dbReference type="GO" id="GO:0003677">
    <property type="term" value="F:DNA binding"/>
    <property type="evidence" value="ECO:0007669"/>
    <property type="project" value="InterPro"/>
</dbReference>
<feature type="domain" description="Transposase IS200-like" evidence="1">
    <location>
        <begin position="12"/>
        <end position="111"/>
    </location>
</feature>
<gene>
    <name evidence="2" type="ORF">E4S40_16525</name>
</gene>
<name>A0A4Y9QMH4_9BACT</name>
<organism evidence="2 3">
    <name type="scientific">Algoriphagus kandeliae</name>
    <dbReference type="NCBI Taxonomy" id="2562278"/>
    <lineage>
        <taxon>Bacteria</taxon>
        <taxon>Pseudomonadati</taxon>
        <taxon>Bacteroidota</taxon>
        <taxon>Cytophagia</taxon>
        <taxon>Cytophagales</taxon>
        <taxon>Cyclobacteriaceae</taxon>
        <taxon>Algoriphagus</taxon>
    </lineage>
</organism>
<keyword evidence="3" id="KW-1185">Reference proteome</keyword>
<dbReference type="GO" id="GO:0004803">
    <property type="term" value="F:transposase activity"/>
    <property type="evidence" value="ECO:0007669"/>
    <property type="project" value="InterPro"/>
</dbReference>
<dbReference type="GO" id="GO:0006313">
    <property type="term" value="P:DNA transposition"/>
    <property type="evidence" value="ECO:0007669"/>
    <property type="project" value="InterPro"/>
</dbReference>
<sequence>MLSLMKMSHSNSEIWIHWVFVTKDWKPLIDSSKREVLSQTLGNIIQELGNSHGTFSVLNDHFHLLIKLPFNISPKDFENHLKLQIQENLESSGDKDGFLDWERKPYAYSVSLNQLTAEKNSIQRQDFKHQKVSLLEELKFFGM</sequence>
<dbReference type="EMBL" id="SPSB01000006">
    <property type="protein sequence ID" value="TFV92146.1"/>
    <property type="molecule type" value="Genomic_DNA"/>
</dbReference>
<dbReference type="Gene3D" id="3.30.70.1290">
    <property type="entry name" value="Transposase IS200-like"/>
    <property type="match status" value="1"/>
</dbReference>
<evidence type="ECO:0000259" key="1">
    <source>
        <dbReference type="Pfam" id="PF01797"/>
    </source>
</evidence>
<evidence type="ECO:0000313" key="3">
    <source>
        <dbReference type="Proteomes" id="UP000297647"/>
    </source>
</evidence>
<reference evidence="2 3" key="1">
    <citation type="submission" date="2019-03" db="EMBL/GenBank/DDBJ databases">
        <title>Algoriphagus sp. nov, a new strain isolated from root system soil of mangrove plant Kandelia.</title>
        <authorList>
            <person name="Yin Q."/>
            <person name="Wang K."/>
            <person name="Song Z."/>
        </authorList>
    </citation>
    <scope>NUCLEOTIDE SEQUENCE [LARGE SCALE GENOMIC DNA]</scope>
    <source>
        <strain evidence="2 3">XY-J91</strain>
    </source>
</reference>
<accession>A0A4Y9QMH4</accession>
<dbReference type="SUPFAM" id="SSF143422">
    <property type="entry name" value="Transposase IS200-like"/>
    <property type="match status" value="1"/>
</dbReference>
<comment type="caution">
    <text evidence="2">The sequence shown here is derived from an EMBL/GenBank/DDBJ whole genome shotgun (WGS) entry which is preliminary data.</text>
</comment>
<dbReference type="Proteomes" id="UP000297647">
    <property type="component" value="Unassembled WGS sequence"/>
</dbReference>